<evidence type="ECO:0000259" key="3">
    <source>
        <dbReference type="SMART" id="SM00507"/>
    </source>
</evidence>
<evidence type="ECO:0000313" key="5">
    <source>
        <dbReference type="Proteomes" id="UP000602395"/>
    </source>
</evidence>
<dbReference type="Proteomes" id="UP000602395">
    <property type="component" value="Unassembled WGS sequence"/>
</dbReference>
<dbReference type="InterPro" id="IPR002711">
    <property type="entry name" value="HNH"/>
</dbReference>
<evidence type="ECO:0000313" key="4">
    <source>
        <dbReference type="EMBL" id="MBD1320288.1"/>
    </source>
</evidence>
<dbReference type="SMART" id="SM00507">
    <property type="entry name" value="HNHc"/>
    <property type="match status" value="1"/>
</dbReference>
<dbReference type="InterPro" id="IPR003870">
    <property type="entry name" value="DUF222"/>
</dbReference>
<organism evidence="4 5">
    <name type="scientific">Gordonia hankookensis</name>
    <dbReference type="NCBI Taxonomy" id="589403"/>
    <lineage>
        <taxon>Bacteria</taxon>
        <taxon>Bacillati</taxon>
        <taxon>Actinomycetota</taxon>
        <taxon>Actinomycetes</taxon>
        <taxon>Mycobacteriales</taxon>
        <taxon>Gordoniaceae</taxon>
        <taxon>Gordonia</taxon>
    </lineage>
</organism>
<feature type="compositionally biased region" description="Basic and acidic residues" evidence="2">
    <location>
        <begin position="222"/>
        <end position="232"/>
    </location>
</feature>
<comment type="similarity">
    <text evidence="1">Belongs to the Rv1128c/1148c/1588c/1702c/1945/3466 family.</text>
</comment>
<dbReference type="CDD" id="cd00085">
    <property type="entry name" value="HNHc"/>
    <property type="match status" value="1"/>
</dbReference>
<evidence type="ECO:0000256" key="2">
    <source>
        <dbReference type="SAM" id="MobiDB-lite"/>
    </source>
</evidence>
<dbReference type="Pfam" id="PF01844">
    <property type="entry name" value="HNH"/>
    <property type="match status" value="1"/>
</dbReference>
<dbReference type="Pfam" id="PF02720">
    <property type="entry name" value="DUF222"/>
    <property type="match status" value="1"/>
</dbReference>
<name>A0ABR7WBW8_9ACTN</name>
<dbReference type="Gene3D" id="1.10.30.50">
    <property type="match status" value="1"/>
</dbReference>
<evidence type="ECO:0000256" key="1">
    <source>
        <dbReference type="ARBA" id="ARBA00023450"/>
    </source>
</evidence>
<gene>
    <name evidence="4" type="ORF">IDF66_11900</name>
</gene>
<sequence>MFEYAGLMGEIRSVIDSMREVTVADTASGRQVFDGTKTLMELRNVVDHLLAVHAAALDRLGVAKQSGGTTRNLLIEMGAAPGVASRWLRIGAALASLQRLPAYAGDGVFSGEHVDAIVLGVAHIIRRATADLCDQERLEHERALISQAMSGATPKEIGQTARELGNQIADETGGLPASEDRGVNEFSVTETADGRVRVKGDLDIVVGEKLMTAIDSLSGARPEPDGSPDARTRGQQRADALEQILDAAGTADPRFVTPPKTHITLTVPADTPDAARLQWLGPVSQVTAKRLACDAGITEIIIDGQTVPLQMGHEKRLFPPHLRKAIIVRDRCCIKCGAPASWGHVHHMRHWIDGGPTDLDNGCLLCPSCHAEVHAHGWEIVMGLDRHPWLIPPVTVDPRRHPLPAYNRRTMHLDAAA</sequence>
<dbReference type="InterPro" id="IPR003615">
    <property type="entry name" value="HNH_nuc"/>
</dbReference>
<proteinExistence type="inferred from homology"/>
<feature type="domain" description="HNH nuclease" evidence="3">
    <location>
        <begin position="321"/>
        <end position="371"/>
    </location>
</feature>
<protein>
    <submittedName>
        <fullName evidence="4">DUF222 domain-containing protein</fullName>
    </submittedName>
</protein>
<keyword evidence="5" id="KW-1185">Reference proteome</keyword>
<reference evidence="4 5" key="1">
    <citation type="submission" date="2020-09" db="EMBL/GenBank/DDBJ databases">
        <title>Novel species in genus Gordonia.</title>
        <authorList>
            <person name="Zhang G."/>
        </authorList>
    </citation>
    <scope>NUCLEOTIDE SEQUENCE [LARGE SCALE GENOMIC DNA]</scope>
    <source>
        <strain evidence="4 5">ON-33</strain>
    </source>
</reference>
<dbReference type="EMBL" id="JACWMS010000002">
    <property type="protein sequence ID" value="MBD1320288.1"/>
    <property type="molecule type" value="Genomic_DNA"/>
</dbReference>
<accession>A0ABR7WBW8</accession>
<comment type="caution">
    <text evidence="4">The sequence shown here is derived from an EMBL/GenBank/DDBJ whole genome shotgun (WGS) entry which is preliminary data.</text>
</comment>
<feature type="region of interest" description="Disordered" evidence="2">
    <location>
        <begin position="215"/>
        <end position="235"/>
    </location>
</feature>